<evidence type="ECO:0000259" key="1">
    <source>
        <dbReference type="Pfam" id="PF02541"/>
    </source>
</evidence>
<reference evidence="3" key="1">
    <citation type="submission" date="2017-04" db="EMBL/GenBank/DDBJ databases">
        <authorList>
            <person name="Varghese N."/>
            <person name="Submissions S."/>
        </authorList>
    </citation>
    <scope>NUCLEOTIDE SEQUENCE [LARGE SCALE GENOMIC DNA]</scope>
    <source>
        <strain evidence="3">DSM 16512</strain>
    </source>
</reference>
<dbReference type="Gene3D" id="3.30.420.150">
    <property type="entry name" value="Exopolyphosphatase. Domain 2"/>
    <property type="match status" value="1"/>
</dbReference>
<name>A0A1W1WTM0_9BACT</name>
<evidence type="ECO:0000313" key="2">
    <source>
        <dbReference type="EMBL" id="SMC09586.1"/>
    </source>
</evidence>
<dbReference type="RefSeq" id="WP_084275804.1">
    <property type="nucleotide sequence ID" value="NZ_AP026671.1"/>
</dbReference>
<dbReference type="SUPFAM" id="SSF53067">
    <property type="entry name" value="Actin-like ATPase domain"/>
    <property type="match status" value="2"/>
</dbReference>
<gene>
    <name evidence="2" type="ORF">SAMN05660197_1403</name>
</gene>
<proteinExistence type="predicted"/>
<dbReference type="AlphaFoldDB" id="A0A1W1WTM0"/>
<dbReference type="Pfam" id="PF02541">
    <property type="entry name" value="Ppx-GppA"/>
    <property type="match status" value="1"/>
</dbReference>
<dbReference type="Proteomes" id="UP000192602">
    <property type="component" value="Unassembled WGS sequence"/>
</dbReference>
<dbReference type="InterPro" id="IPR003695">
    <property type="entry name" value="Ppx_GppA_N"/>
</dbReference>
<sequence>MAIGIDIGSNSLRVVKINCETLKKVAEYEKVVRTAEELASTKKISEAATKRIIDALQEAKEKIRFDEPFKAVATAAFRKANNAKEAVEKIRQATGINVEIIDEEQECFYSVQGVSFGLRNAGKDTEKFLMADIGGGSTEIILKHRSRLLFHSFPLGILTTISLYKSREEIVLGIKKQMGAIREFLQDSFEFFGKPKIFVGTGGTPATVAALKLGMEYATYDATKVSGSIINIDDIKEAFYELIRLDPRKRAKLVGTGREDAIVAGLVILEELCKVAGYSEMVVIDEGVREGVALEMCKIGEN</sequence>
<dbReference type="PANTHER" id="PTHR30005">
    <property type="entry name" value="EXOPOLYPHOSPHATASE"/>
    <property type="match status" value="1"/>
</dbReference>
<evidence type="ECO:0000313" key="3">
    <source>
        <dbReference type="Proteomes" id="UP000192602"/>
    </source>
</evidence>
<dbReference type="PANTHER" id="PTHR30005:SF0">
    <property type="entry name" value="RETROGRADE REGULATION PROTEIN 2"/>
    <property type="match status" value="1"/>
</dbReference>
<feature type="domain" description="Ppx/GppA phosphatase N-terminal" evidence="1">
    <location>
        <begin position="15"/>
        <end position="297"/>
    </location>
</feature>
<dbReference type="EMBL" id="FWWZ01000001">
    <property type="protein sequence ID" value="SMC09586.1"/>
    <property type="molecule type" value="Genomic_DNA"/>
</dbReference>
<dbReference type="Gene3D" id="3.30.420.40">
    <property type="match status" value="1"/>
</dbReference>
<dbReference type="OrthoDB" id="9793035at2"/>
<organism evidence="2 3">
    <name type="scientific">Nitratiruptor tergarcus DSM 16512</name>
    <dbReference type="NCBI Taxonomy" id="1069081"/>
    <lineage>
        <taxon>Bacteria</taxon>
        <taxon>Pseudomonadati</taxon>
        <taxon>Campylobacterota</taxon>
        <taxon>Epsilonproteobacteria</taxon>
        <taxon>Nautiliales</taxon>
        <taxon>Nitratiruptoraceae</taxon>
        <taxon>Nitratiruptor</taxon>
    </lineage>
</organism>
<accession>A0A1W1WTM0</accession>
<dbReference type="STRING" id="1069081.SAMN05660197_1403"/>
<keyword evidence="3" id="KW-1185">Reference proteome</keyword>
<dbReference type="CDD" id="cd24054">
    <property type="entry name" value="ASKHA_NBD_AaPPX-GppA_MtPPX2-like"/>
    <property type="match status" value="1"/>
</dbReference>
<dbReference type="InterPro" id="IPR050273">
    <property type="entry name" value="GppA/Ppx_hydrolase"/>
</dbReference>
<dbReference type="InterPro" id="IPR043129">
    <property type="entry name" value="ATPase_NBD"/>
</dbReference>
<protein>
    <submittedName>
        <fullName evidence="2">Exopolyphosphatase / guanosine-5'-triphosphate,3'-diphosphate pyrophosphatase</fullName>
    </submittedName>
</protein>